<protein>
    <submittedName>
        <fullName evidence="1">Uncharacterized protein</fullName>
    </submittedName>
</protein>
<accession>A0A1H9QBP8</accession>
<keyword evidence="2" id="KW-1185">Reference proteome</keyword>
<dbReference type="EMBL" id="FOGT01000002">
    <property type="protein sequence ID" value="SER57585.1"/>
    <property type="molecule type" value="Genomic_DNA"/>
</dbReference>
<gene>
    <name evidence="1" type="ORF">SAMN05518684_102121</name>
</gene>
<name>A0A1H9QBP8_9BACI</name>
<proteinExistence type="predicted"/>
<dbReference type="Proteomes" id="UP000198571">
    <property type="component" value="Unassembled WGS sequence"/>
</dbReference>
<organism evidence="1 2">
    <name type="scientific">Salipaludibacillus aurantiacus</name>
    <dbReference type="NCBI Taxonomy" id="1601833"/>
    <lineage>
        <taxon>Bacteria</taxon>
        <taxon>Bacillati</taxon>
        <taxon>Bacillota</taxon>
        <taxon>Bacilli</taxon>
        <taxon>Bacillales</taxon>
        <taxon>Bacillaceae</taxon>
    </lineage>
</organism>
<evidence type="ECO:0000313" key="1">
    <source>
        <dbReference type="EMBL" id="SER57585.1"/>
    </source>
</evidence>
<dbReference type="RefSeq" id="WP_177174162.1">
    <property type="nucleotide sequence ID" value="NZ_FOGT01000002.1"/>
</dbReference>
<dbReference type="AlphaFoldDB" id="A0A1H9QBP8"/>
<sequence length="49" mass="5757">MTIMRLTVNGGWDKIIWEEYEDYTDFVSDDYVTIYGEVWGAHNYTSQSG</sequence>
<evidence type="ECO:0000313" key="2">
    <source>
        <dbReference type="Proteomes" id="UP000198571"/>
    </source>
</evidence>
<reference evidence="2" key="1">
    <citation type="submission" date="2016-10" db="EMBL/GenBank/DDBJ databases">
        <authorList>
            <person name="Varghese N."/>
            <person name="Submissions S."/>
        </authorList>
    </citation>
    <scope>NUCLEOTIDE SEQUENCE [LARGE SCALE GENOMIC DNA]</scope>
    <source>
        <strain evidence="2">S9</strain>
    </source>
</reference>